<protein>
    <submittedName>
        <fullName evidence="1">Uncharacterized protein</fullName>
    </submittedName>
</protein>
<name>A0A445B444_ARAHY</name>
<dbReference type="Proteomes" id="UP000289738">
    <property type="component" value="Chromosome A10"/>
</dbReference>
<evidence type="ECO:0000313" key="2">
    <source>
        <dbReference type="Proteomes" id="UP000289738"/>
    </source>
</evidence>
<dbReference type="EMBL" id="SDMP01000010">
    <property type="protein sequence ID" value="RYR33453.1"/>
    <property type="molecule type" value="Genomic_DNA"/>
</dbReference>
<accession>A0A445B444</accession>
<reference evidence="1 2" key="1">
    <citation type="submission" date="2019-01" db="EMBL/GenBank/DDBJ databases">
        <title>Sequencing of cultivated peanut Arachis hypogaea provides insights into genome evolution and oil improvement.</title>
        <authorList>
            <person name="Chen X."/>
        </authorList>
    </citation>
    <scope>NUCLEOTIDE SEQUENCE [LARGE SCALE GENOMIC DNA]</scope>
    <source>
        <strain evidence="2">cv. Fuhuasheng</strain>
        <tissue evidence="1">Leaves</tissue>
    </source>
</reference>
<organism evidence="1 2">
    <name type="scientific">Arachis hypogaea</name>
    <name type="common">Peanut</name>
    <dbReference type="NCBI Taxonomy" id="3818"/>
    <lineage>
        <taxon>Eukaryota</taxon>
        <taxon>Viridiplantae</taxon>
        <taxon>Streptophyta</taxon>
        <taxon>Embryophyta</taxon>
        <taxon>Tracheophyta</taxon>
        <taxon>Spermatophyta</taxon>
        <taxon>Magnoliopsida</taxon>
        <taxon>eudicotyledons</taxon>
        <taxon>Gunneridae</taxon>
        <taxon>Pentapetalae</taxon>
        <taxon>rosids</taxon>
        <taxon>fabids</taxon>
        <taxon>Fabales</taxon>
        <taxon>Fabaceae</taxon>
        <taxon>Papilionoideae</taxon>
        <taxon>50 kb inversion clade</taxon>
        <taxon>dalbergioids sensu lato</taxon>
        <taxon>Dalbergieae</taxon>
        <taxon>Pterocarpus clade</taxon>
        <taxon>Arachis</taxon>
    </lineage>
</organism>
<evidence type="ECO:0000313" key="1">
    <source>
        <dbReference type="EMBL" id="RYR33453.1"/>
    </source>
</evidence>
<sequence>MAEVGCNSLRSTELWCTDVTEAEGETVDLMEGLPEAVMRFVPNNNACTKEMINIIKLMYDHPWPNYKKIPSETKERWFQMWALHFIWDAKHDLTIRKIYDRRISQRLQPMIDDIRQEQGHLTA</sequence>
<dbReference type="AlphaFoldDB" id="A0A445B444"/>
<gene>
    <name evidence="1" type="ORF">Ahy_A10g048039</name>
</gene>
<keyword evidence="2" id="KW-1185">Reference proteome</keyword>
<comment type="caution">
    <text evidence="1">The sequence shown here is derived from an EMBL/GenBank/DDBJ whole genome shotgun (WGS) entry which is preliminary data.</text>
</comment>
<proteinExistence type="predicted"/>